<dbReference type="EMBL" id="GL732601">
    <property type="protein sequence ID" value="EFX72242.1"/>
    <property type="molecule type" value="Genomic_DNA"/>
</dbReference>
<evidence type="ECO:0000313" key="1">
    <source>
        <dbReference type="EMBL" id="EFX72242.1"/>
    </source>
</evidence>
<protein>
    <submittedName>
        <fullName evidence="1">Uncharacterized protein</fullName>
    </submittedName>
</protein>
<dbReference type="AlphaFoldDB" id="E9H7U6"/>
<keyword evidence="2" id="KW-1185">Reference proteome</keyword>
<reference evidence="1 2" key="1">
    <citation type="journal article" date="2011" name="Science">
        <title>The ecoresponsive genome of Daphnia pulex.</title>
        <authorList>
            <person name="Colbourne J.K."/>
            <person name="Pfrender M.E."/>
            <person name="Gilbert D."/>
            <person name="Thomas W.K."/>
            <person name="Tucker A."/>
            <person name="Oakley T.H."/>
            <person name="Tokishita S."/>
            <person name="Aerts A."/>
            <person name="Arnold G.J."/>
            <person name="Basu M.K."/>
            <person name="Bauer D.J."/>
            <person name="Caceres C.E."/>
            <person name="Carmel L."/>
            <person name="Casola C."/>
            <person name="Choi J.H."/>
            <person name="Detter J.C."/>
            <person name="Dong Q."/>
            <person name="Dusheyko S."/>
            <person name="Eads B.D."/>
            <person name="Frohlich T."/>
            <person name="Geiler-Samerotte K.A."/>
            <person name="Gerlach D."/>
            <person name="Hatcher P."/>
            <person name="Jogdeo S."/>
            <person name="Krijgsveld J."/>
            <person name="Kriventseva E.V."/>
            <person name="Kultz D."/>
            <person name="Laforsch C."/>
            <person name="Lindquist E."/>
            <person name="Lopez J."/>
            <person name="Manak J.R."/>
            <person name="Muller J."/>
            <person name="Pangilinan J."/>
            <person name="Patwardhan R.P."/>
            <person name="Pitluck S."/>
            <person name="Pritham E.J."/>
            <person name="Rechtsteiner A."/>
            <person name="Rho M."/>
            <person name="Rogozin I.B."/>
            <person name="Sakarya O."/>
            <person name="Salamov A."/>
            <person name="Schaack S."/>
            <person name="Shapiro H."/>
            <person name="Shiga Y."/>
            <person name="Skalitzky C."/>
            <person name="Smith Z."/>
            <person name="Souvorov A."/>
            <person name="Sung W."/>
            <person name="Tang Z."/>
            <person name="Tsuchiya D."/>
            <person name="Tu H."/>
            <person name="Vos H."/>
            <person name="Wang M."/>
            <person name="Wolf Y.I."/>
            <person name="Yamagata H."/>
            <person name="Yamada T."/>
            <person name="Ye Y."/>
            <person name="Shaw J.R."/>
            <person name="Andrews J."/>
            <person name="Crease T.J."/>
            <person name="Tang H."/>
            <person name="Lucas S.M."/>
            <person name="Robertson H.M."/>
            <person name="Bork P."/>
            <person name="Koonin E.V."/>
            <person name="Zdobnov E.M."/>
            <person name="Grigoriev I.V."/>
            <person name="Lynch M."/>
            <person name="Boore J.L."/>
        </authorList>
    </citation>
    <scope>NUCLEOTIDE SEQUENCE [LARGE SCALE GENOMIC DNA]</scope>
</reference>
<proteinExistence type="predicted"/>
<dbReference type="InParanoid" id="E9H7U6"/>
<name>E9H7U6_DAPPU</name>
<gene>
    <name evidence="1" type="ORF">DAPPUDRAFT_326465</name>
</gene>
<evidence type="ECO:0000313" key="2">
    <source>
        <dbReference type="Proteomes" id="UP000000305"/>
    </source>
</evidence>
<dbReference type="Proteomes" id="UP000000305">
    <property type="component" value="Unassembled WGS sequence"/>
</dbReference>
<organism evidence="1 2">
    <name type="scientific">Daphnia pulex</name>
    <name type="common">Water flea</name>
    <dbReference type="NCBI Taxonomy" id="6669"/>
    <lineage>
        <taxon>Eukaryota</taxon>
        <taxon>Metazoa</taxon>
        <taxon>Ecdysozoa</taxon>
        <taxon>Arthropoda</taxon>
        <taxon>Crustacea</taxon>
        <taxon>Branchiopoda</taxon>
        <taxon>Diplostraca</taxon>
        <taxon>Cladocera</taxon>
        <taxon>Anomopoda</taxon>
        <taxon>Daphniidae</taxon>
        <taxon>Daphnia</taxon>
    </lineage>
</organism>
<dbReference type="PhylomeDB" id="E9H7U6"/>
<dbReference type="HOGENOM" id="CLU_1108029_0_0_1"/>
<dbReference type="KEGG" id="dpx:DAPPUDRAFT_326465"/>
<accession>E9H7U6</accession>
<sequence length="253" mass="28532">MDTIKYQGVEFELFPRLNGLKDLFYKNGRVYQKRVEKIGGKPRWGMFCANGLVNVNANGVKMAAERAGCNGTPDSPELCEHEVGSGVYTLHHLFRATKIALCVLKLDGISPKLLKSEVLSVMRKIQTKYYPGEPYDLDVFYKQRESAIKFIRANGKPWKTSSAIEIEYNQEERRNPGFKSLVQGIKEEIQRARDELFASVPDIPITENPRVSAARDLSVEEALATGCEFVMMKVQLRGPDGSLAKFIIKPLKE</sequence>